<dbReference type="RefSeq" id="WP_345073436.1">
    <property type="nucleotide sequence ID" value="NZ_BAABDJ010000027.1"/>
</dbReference>
<sequence>MDSSVSPDKPVLHTALRFGVGAGVLSGLWVVALYLTHSDPFGPKKVMAMVLLPLAVLVGQWSQRKYFQPDGPGLKRSIGVGMLITLLTAMVSAASVYGLARAAGPAQLERSRTEMIKIAEGTKALYLRQKGGQEQYKRTIQGLQQIDEQSLATDDFIKKLLVGLLLSVPGGIFFRK</sequence>
<protein>
    <recommendedName>
        <fullName evidence="4">DUF4199 domain-containing protein</fullName>
    </recommendedName>
</protein>
<proteinExistence type="predicted"/>
<keyword evidence="1" id="KW-0472">Membrane</keyword>
<dbReference type="EMBL" id="BAABDJ010000027">
    <property type="protein sequence ID" value="GAA4011580.1"/>
    <property type="molecule type" value="Genomic_DNA"/>
</dbReference>
<dbReference type="Proteomes" id="UP001500567">
    <property type="component" value="Unassembled WGS sequence"/>
</dbReference>
<dbReference type="InterPro" id="IPR025250">
    <property type="entry name" value="DUF4199"/>
</dbReference>
<keyword evidence="1" id="KW-1133">Transmembrane helix</keyword>
<feature type="transmembrane region" description="Helical" evidence="1">
    <location>
        <begin position="46"/>
        <end position="63"/>
    </location>
</feature>
<name>A0ABP7SGS9_9BACT</name>
<keyword evidence="3" id="KW-1185">Reference proteome</keyword>
<reference evidence="3" key="1">
    <citation type="journal article" date="2019" name="Int. J. Syst. Evol. Microbiol.">
        <title>The Global Catalogue of Microorganisms (GCM) 10K type strain sequencing project: providing services to taxonomists for standard genome sequencing and annotation.</title>
        <authorList>
            <consortium name="The Broad Institute Genomics Platform"/>
            <consortium name="The Broad Institute Genome Sequencing Center for Infectious Disease"/>
            <person name="Wu L."/>
            <person name="Ma J."/>
        </authorList>
    </citation>
    <scope>NUCLEOTIDE SEQUENCE [LARGE SCALE GENOMIC DNA]</scope>
    <source>
        <strain evidence="3">JCM 17224</strain>
    </source>
</reference>
<comment type="caution">
    <text evidence="2">The sequence shown here is derived from an EMBL/GenBank/DDBJ whole genome shotgun (WGS) entry which is preliminary data.</text>
</comment>
<organism evidence="2 3">
    <name type="scientific">Hymenobacter fastidiosus</name>
    <dbReference type="NCBI Taxonomy" id="486264"/>
    <lineage>
        <taxon>Bacteria</taxon>
        <taxon>Pseudomonadati</taxon>
        <taxon>Bacteroidota</taxon>
        <taxon>Cytophagia</taxon>
        <taxon>Cytophagales</taxon>
        <taxon>Hymenobacteraceae</taxon>
        <taxon>Hymenobacter</taxon>
    </lineage>
</organism>
<accession>A0ABP7SGS9</accession>
<keyword evidence="1" id="KW-0812">Transmembrane</keyword>
<feature type="transmembrane region" description="Helical" evidence="1">
    <location>
        <begin position="78"/>
        <end position="100"/>
    </location>
</feature>
<evidence type="ECO:0000313" key="2">
    <source>
        <dbReference type="EMBL" id="GAA4011580.1"/>
    </source>
</evidence>
<evidence type="ECO:0000256" key="1">
    <source>
        <dbReference type="SAM" id="Phobius"/>
    </source>
</evidence>
<evidence type="ECO:0008006" key="4">
    <source>
        <dbReference type="Google" id="ProtNLM"/>
    </source>
</evidence>
<evidence type="ECO:0000313" key="3">
    <source>
        <dbReference type="Proteomes" id="UP001500567"/>
    </source>
</evidence>
<feature type="transmembrane region" description="Helical" evidence="1">
    <location>
        <begin position="15"/>
        <end position="34"/>
    </location>
</feature>
<dbReference type="Pfam" id="PF13858">
    <property type="entry name" value="DUF4199"/>
    <property type="match status" value="1"/>
</dbReference>
<gene>
    <name evidence="2" type="ORF">GCM10022408_25100</name>
</gene>